<feature type="region of interest" description="Disordered" evidence="1">
    <location>
        <begin position="481"/>
        <end position="503"/>
    </location>
</feature>
<sequence length="529" mass="60310">MADHLFNWDVAAPSVPPRRVQEQIDDFVKTSIKVPIIQPEVQPIFSLFQLDFHKPIPDKSKNIIPNITYMVAANDAIVAIAGNRIIRWTVQTADYEIYTIKLGKQNETIIKCFADPYCSNIFVSTSLGENYYIQAPGKENSAKHLPKWKLQIESMAFAIPLKNVQDKVQGFIGLLHGTSIPNKLGQNWCILIGTRDGRLLETTLENREKVPTEILSSVFQGFPIVSITGGIEINEQQPKYIVHVATALLRVELIRDKNEDQFQQANRALLIPTKFIPDPKDYQIPSEYVLGGTSSPNQQDPHVLALRPNWFAWLTSQGIFHSSVISYAQYEKNIMIQRQREQREKNKDISIKDKDKDLDKQNVINNESIKGTPVLLDANDSPQLSNSLQSMPSSFQQSQTQPLQSKSKQASQSGKEQNEIGSIKDNNKEKKEKVKEKEKNNINANKQNKQQSVSQYIYSGKFFEFEGNEGVNILVNETEIEGEDMSFDEDKDEDDKEQFGQRRRGADDLIVTFHSYWKEDPEHKAKEKV</sequence>
<evidence type="ECO:0000313" key="3">
    <source>
        <dbReference type="EMBL" id="KAA6403141.1"/>
    </source>
</evidence>
<dbReference type="Pfam" id="PF05131">
    <property type="entry name" value="Pep3_Vps18"/>
    <property type="match status" value="1"/>
</dbReference>
<gene>
    <name evidence="3" type="ORF">EZS28_001329</name>
</gene>
<feature type="compositionally biased region" description="Basic and acidic residues" evidence="1">
    <location>
        <begin position="425"/>
        <end position="440"/>
    </location>
</feature>
<evidence type="ECO:0000256" key="1">
    <source>
        <dbReference type="SAM" id="MobiDB-lite"/>
    </source>
</evidence>
<dbReference type="AlphaFoldDB" id="A0A5J4X7D0"/>
<accession>A0A5J4X7D0</accession>
<feature type="compositionally biased region" description="Polar residues" evidence="1">
    <location>
        <begin position="380"/>
        <end position="403"/>
    </location>
</feature>
<comment type="caution">
    <text evidence="3">The sequence shown here is derived from an EMBL/GenBank/DDBJ whole genome shotgun (WGS) entry which is preliminary data.</text>
</comment>
<protein>
    <recommendedName>
        <fullName evidence="2">Pep3/Vps18 beta-propeller domain-containing protein</fullName>
    </recommendedName>
</protein>
<feature type="region of interest" description="Disordered" evidence="1">
    <location>
        <begin position="371"/>
        <end position="450"/>
    </location>
</feature>
<organism evidence="3 4">
    <name type="scientific">Streblomastix strix</name>
    <dbReference type="NCBI Taxonomy" id="222440"/>
    <lineage>
        <taxon>Eukaryota</taxon>
        <taxon>Metamonada</taxon>
        <taxon>Preaxostyla</taxon>
        <taxon>Oxymonadida</taxon>
        <taxon>Streblomastigidae</taxon>
        <taxon>Streblomastix</taxon>
    </lineage>
</organism>
<proteinExistence type="predicted"/>
<dbReference type="OrthoDB" id="1845386at2759"/>
<feature type="domain" description="Pep3/Vps18 beta-propeller" evidence="2">
    <location>
        <begin position="43"/>
        <end position="336"/>
    </location>
</feature>
<evidence type="ECO:0000259" key="2">
    <source>
        <dbReference type="Pfam" id="PF05131"/>
    </source>
</evidence>
<name>A0A5J4X7D0_9EUKA</name>
<dbReference type="Proteomes" id="UP000324800">
    <property type="component" value="Unassembled WGS sequence"/>
</dbReference>
<feature type="compositionally biased region" description="Low complexity" evidence="1">
    <location>
        <begin position="404"/>
        <end position="415"/>
    </location>
</feature>
<evidence type="ECO:0000313" key="4">
    <source>
        <dbReference type="Proteomes" id="UP000324800"/>
    </source>
</evidence>
<reference evidence="3 4" key="1">
    <citation type="submission" date="2019-03" db="EMBL/GenBank/DDBJ databases">
        <title>Single cell metagenomics reveals metabolic interactions within the superorganism composed of flagellate Streblomastix strix and complex community of Bacteroidetes bacteria on its surface.</title>
        <authorList>
            <person name="Treitli S.C."/>
            <person name="Kolisko M."/>
            <person name="Husnik F."/>
            <person name="Keeling P."/>
            <person name="Hampl V."/>
        </authorList>
    </citation>
    <scope>NUCLEOTIDE SEQUENCE [LARGE SCALE GENOMIC DNA]</scope>
    <source>
        <strain evidence="3">ST1C</strain>
    </source>
</reference>
<feature type="compositionally biased region" description="Acidic residues" evidence="1">
    <location>
        <begin position="481"/>
        <end position="496"/>
    </location>
</feature>
<dbReference type="InterPro" id="IPR007810">
    <property type="entry name" value="Pep3/Vps18_beta-prop"/>
</dbReference>
<dbReference type="EMBL" id="SNRW01000134">
    <property type="protein sequence ID" value="KAA6403141.1"/>
    <property type="molecule type" value="Genomic_DNA"/>
</dbReference>